<dbReference type="EMBL" id="JAIWYP010000005">
    <property type="protein sequence ID" value="KAH3817058.1"/>
    <property type="molecule type" value="Genomic_DNA"/>
</dbReference>
<keyword evidence="1" id="KW-0812">Transmembrane</keyword>
<accession>A0A9D4GHN0</accession>
<protein>
    <submittedName>
        <fullName evidence="2">Uncharacterized protein</fullName>
    </submittedName>
</protein>
<reference evidence="2" key="1">
    <citation type="journal article" date="2019" name="bioRxiv">
        <title>The Genome of the Zebra Mussel, Dreissena polymorpha: A Resource for Invasive Species Research.</title>
        <authorList>
            <person name="McCartney M.A."/>
            <person name="Auch B."/>
            <person name="Kono T."/>
            <person name="Mallez S."/>
            <person name="Zhang Y."/>
            <person name="Obille A."/>
            <person name="Becker A."/>
            <person name="Abrahante J.E."/>
            <person name="Garbe J."/>
            <person name="Badalamenti J.P."/>
            <person name="Herman A."/>
            <person name="Mangelson H."/>
            <person name="Liachko I."/>
            <person name="Sullivan S."/>
            <person name="Sone E.D."/>
            <person name="Koren S."/>
            <person name="Silverstein K.A.T."/>
            <person name="Beckman K.B."/>
            <person name="Gohl D.M."/>
        </authorList>
    </citation>
    <scope>NUCLEOTIDE SEQUENCE</scope>
    <source>
        <strain evidence="2">Duluth1</strain>
        <tissue evidence="2">Whole animal</tissue>
    </source>
</reference>
<name>A0A9D4GHN0_DREPO</name>
<keyword evidence="3" id="KW-1185">Reference proteome</keyword>
<evidence type="ECO:0000313" key="3">
    <source>
        <dbReference type="Proteomes" id="UP000828390"/>
    </source>
</evidence>
<evidence type="ECO:0000313" key="2">
    <source>
        <dbReference type="EMBL" id="KAH3817058.1"/>
    </source>
</evidence>
<sequence>MLNTTSTYNIYNWYIINYRSFNAVLIVSVVTIVVSKFTNVECFPDSRISPICTEPDYFNTNFYNDIHESFLMLTPHEHVPTFDVENFKSIKRTHVYGKLRVAPVQEISRPLTCMNAPHATGITSSTQIKTGGRVISLKRRATAIIVRPEVGGHGASPYNTMCACSGRSVVTWILDGTSIDRLSNQ</sequence>
<dbReference type="Proteomes" id="UP000828390">
    <property type="component" value="Unassembled WGS sequence"/>
</dbReference>
<organism evidence="2 3">
    <name type="scientific">Dreissena polymorpha</name>
    <name type="common">Zebra mussel</name>
    <name type="synonym">Mytilus polymorpha</name>
    <dbReference type="NCBI Taxonomy" id="45954"/>
    <lineage>
        <taxon>Eukaryota</taxon>
        <taxon>Metazoa</taxon>
        <taxon>Spiralia</taxon>
        <taxon>Lophotrochozoa</taxon>
        <taxon>Mollusca</taxon>
        <taxon>Bivalvia</taxon>
        <taxon>Autobranchia</taxon>
        <taxon>Heteroconchia</taxon>
        <taxon>Euheterodonta</taxon>
        <taxon>Imparidentia</taxon>
        <taxon>Neoheterodontei</taxon>
        <taxon>Myida</taxon>
        <taxon>Dreissenoidea</taxon>
        <taxon>Dreissenidae</taxon>
        <taxon>Dreissena</taxon>
    </lineage>
</organism>
<dbReference type="AlphaFoldDB" id="A0A9D4GHN0"/>
<comment type="caution">
    <text evidence="2">The sequence shown here is derived from an EMBL/GenBank/DDBJ whole genome shotgun (WGS) entry which is preliminary data.</text>
</comment>
<evidence type="ECO:0000256" key="1">
    <source>
        <dbReference type="SAM" id="Phobius"/>
    </source>
</evidence>
<keyword evidence="1" id="KW-0472">Membrane</keyword>
<keyword evidence="1" id="KW-1133">Transmembrane helix</keyword>
<feature type="transmembrane region" description="Helical" evidence="1">
    <location>
        <begin position="20"/>
        <end position="38"/>
    </location>
</feature>
<proteinExistence type="predicted"/>
<reference evidence="2" key="2">
    <citation type="submission" date="2020-11" db="EMBL/GenBank/DDBJ databases">
        <authorList>
            <person name="McCartney M.A."/>
            <person name="Auch B."/>
            <person name="Kono T."/>
            <person name="Mallez S."/>
            <person name="Becker A."/>
            <person name="Gohl D.M."/>
            <person name="Silverstein K.A.T."/>
            <person name="Koren S."/>
            <person name="Bechman K.B."/>
            <person name="Herman A."/>
            <person name="Abrahante J.E."/>
            <person name="Garbe J."/>
        </authorList>
    </citation>
    <scope>NUCLEOTIDE SEQUENCE</scope>
    <source>
        <strain evidence="2">Duluth1</strain>
        <tissue evidence="2">Whole animal</tissue>
    </source>
</reference>
<gene>
    <name evidence="2" type="ORF">DPMN_118587</name>
</gene>